<keyword evidence="2" id="KW-1003">Cell membrane</keyword>
<keyword evidence="5 6" id="KW-0472">Membrane</keyword>
<feature type="transmembrane region" description="Helical" evidence="6">
    <location>
        <begin position="173"/>
        <end position="192"/>
    </location>
</feature>
<feature type="transmembrane region" description="Helical" evidence="6">
    <location>
        <begin position="334"/>
        <end position="356"/>
    </location>
</feature>
<evidence type="ECO:0000256" key="4">
    <source>
        <dbReference type="ARBA" id="ARBA00022989"/>
    </source>
</evidence>
<dbReference type="InterPro" id="IPR050833">
    <property type="entry name" value="Poly_Biosynth_Transport"/>
</dbReference>
<dbReference type="OrthoDB" id="868748at2"/>
<accession>A0A179DLY4</accession>
<dbReference type="STRING" id="1826909.A5893_02750"/>
<comment type="subcellular location">
    <subcellularLocation>
        <location evidence="1">Cell membrane</location>
        <topology evidence="1">Multi-pass membrane protein</topology>
    </subcellularLocation>
</comment>
<dbReference type="Pfam" id="PF01943">
    <property type="entry name" value="Polysacc_synt"/>
    <property type="match status" value="1"/>
</dbReference>
<feature type="transmembrane region" description="Helical" evidence="6">
    <location>
        <begin position="144"/>
        <end position="167"/>
    </location>
</feature>
<protein>
    <recommendedName>
        <fullName evidence="9">Polysaccharide biosynthesis protein C-terminal domain-containing protein</fullName>
    </recommendedName>
</protein>
<dbReference type="InterPro" id="IPR002797">
    <property type="entry name" value="Polysacc_synth"/>
</dbReference>
<evidence type="ECO:0000256" key="5">
    <source>
        <dbReference type="ARBA" id="ARBA00023136"/>
    </source>
</evidence>
<feature type="transmembrane region" description="Helical" evidence="6">
    <location>
        <begin position="213"/>
        <end position="234"/>
    </location>
</feature>
<comment type="caution">
    <text evidence="7">The sequence shown here is derived from an EMBL/GenBank/DDBJ whole genome shotgun (WGS) entry which is preliminary data.</text>
</comment>
<feature type="transmembrane region" description="Helical" evidence="6">
    <location>
        <begin position="294"/>
        <end position="314"/>
    </location>
</feature>
<dbReference type="GO" id="GO:0005886">
    <property type="term" value="C:plasma membrane"/>
    <property type="evidence" value="ECO:0007669"/>
    <property type="project" value="UniProtKB-SubCell"/>
</dbReference>
<feature type="transmembrane region" description="Helical" evidence="6">
    <location>
        <begin position="363"/>
        <end position="384"/>
    </location>
</feature>
<dbReference type="RefSeq" id="WP_068821082.1">
    <property type="nucleotide sequence ID" value="NZ_LWHJ01000011.1"/>
</dbReference>
<keyword evidence="3 6" id="KW-0812">Transmembrane</keyword>
<evidence type="ECO:0000256" key="1">
    <source>
        <dbReference type="ARBA" id="ARBA00004651"/>
    </source>
</evidence>
<feature type="transmembrane region" description="Helical" evidence="6">
    <location>
        <begin position="12"/>
        <end position="33"/>
    </location>
</feature>
<dbReference type="AlphaFoldDB" id="A0A179DLY4"/>
<name>A0A179DLY4_9SPHI</name>
<organism evidence="7 8">
    <name type="scientific">Pedobacter psychrophilus</name>
    <dbReference type="NCBI Taxonomy" id="1826909"/>
    <lineage>
        <taxon>Bacteria</taxon>
        <taxon>Pseudomonadati</taxon>
        <taxon>Bacteroidota</taxon>
        <taxon>Sphingobacteriia</taxon>
        <taxon>Sphingobacteriales</taxon>
        <taxon>Sphingobacteriaceae</taxon>
        <taxon>Pedobacter</taxon>
    </lineage>
</organism>
<feature type="transmembrane region" description="Helical" evidence="6">
    <location>
        <begin position="88"/>
        <end position="107"/>
    </location>
</feature>
<keyword evidence="4 6" id="KW-1133">Transmembrane helix</keyword>
<feature type="transmembrane region" description="Helical" evidence="6">
    <location>
        <begin position="390"/>
        <end position="410"/>
    </location>
</feature>
<feature type="transmembrane region" description="Helical" evidence="6">
    <location>
        <begin position="417"/>
        <end position="437"/>
    </location>
</feature>
<feature type="transmembrane region" description="Helical" evidence="6">
    <location>
        <begin position="254"/>
        <end position="273"/>
    </location>
</feature>
<reference evidence="7 8" key="1">
    <citation type="submission" date="2016-04" db="EMBL/GenBank/DDBJ databases">
        <authorList>
            <person name="Evans L.H."/>
            <person name="Alamgir A."/>
            <person name="Owens N."/>
            <person name="Weber N.D."/>
            <person name="Virtaneva K."/>
            <person name="Barbian K."/>
            <person name="Babar A."/>
            <person name="Rosenke K."/>
        </authorList>
    </citation>
    <scope>NUCLEOTIDE SEQUENCE [LARGE SCALE GENOMIC DNA]</scope>
    <source>
        <strain evidence="7 8">CCM 8644</strain>
    </source>
</reference>
<evidence type="ECO:0000256" key="3">
    <source>
        <dbReference type="ARBA" id="ARBA00022692"/>
    </source>
</evidence>
<evidence type="ECO:0000256" key="6">
    <source>
        <dbReference type="SAM" id="Phobius"/>
    </source>
</evidence>
<sequence length="480" mass="54646">MTKKKGFLQNSIWGLASNILQNILLSVFFVIIARNFSKEDFGNYIIANSLYQVISSFSALGLGQWFIRQLNEESDLSHFLNKFLKIQIFAGLFFYAINIAVTFALYNDDTLKILSLLIGINIVFDNIIYSVKHLNIAQFEQNKTFVVLIIEAVIKLGLGLVIFIYPYTIVEMAVALVIIRVITLNLFLRISTSKLASLKSIIKNKVNFIDFKSLIIANWPFIIIGSISVIYWRIGSILISKFLSAASVATYEVAYKLFSLAEIIPVIISATIFPELLRAYKGEGTESFNNLYKLFYKIYLVFGFLAFSFIYSFADDLVLLAFGKNFADAGFYTKGMFLTILIFPTALLQANVLIILKMEKKDMWFNISSFAVNFILSFVGLMYFKSLTTINLSIFASFVVFHLLQDMVMVKQKIATPLSIFTSYLILFACWAAYVIGSDYVNHYFLFIGFWTIAFSIIILTDHRIKGFIQEKIGLNIKQV</sequence>
<evidence type="ECO:0008006" key="9">
    <source>
        <dbReference type="Google" id="ProtNLM"/>
    </source>
</evidence>
<dbReference type="Proteomes" id="UP000078459">
    <property type="component" value="Unassembled WGS sequence"/>
</dbReference>
<dbReference type="PANTHER" id="PTHR30250">
    <property type="entry name" value="PST FAMILY PREDICTED COLANIC ACID TRANSPORTER"/>
    <property type="match status" value="1"/>
</dbReference>
<gene>
    <name evidence="7" type="ORF">A5893_02750</name>
</gene>
<dbReference type="EMBL" id="LWHJ01000011">
    <property type="protein sequence ID" value="OAQ42051.1"/>
    <property type="molecule type" value="Genomic_DNA"/>
</dbReference>
<feature type="transmembrane region" description="Helical" evidence="6">
    <location>
        <begin position="113"/>
        <end position="132"/>
    </location>
</feature>
<reference evidence="7 8" key="2">
    <citation type="submission" date="2016-06" db="EMBL/GenBank/DDBJ databases">
        <title>Pedobacter psychrophilus sp. nov., isolated from Antarctic fragmentary rock.</title>
        <authorList>
            <person name="Svec P."/>
        </authorList>
    </citation>
    <scope>NUCLEOTIDE SEQUENCE [LARGE SCALE GENOMIC DNA]</scope>
    <source>
        <strain evidence="7 8">CCM 8644</strain>
    </source>
</reference>
<evidence type="ECO:0000313" key="8">
    <source>
        <dbReference type="Proteomes" id="UP000078459"/>
    </source>
</evidence>
<feature type="transmembrane region" description="Helical" evidence="6">
    <location>
        <begin position="45"/>
        <end position="67"/>
    </location>
</feature>
<feature type="transmembrane region" description="Helical" evidence="6">
    <location>
        <begin position="443"/>
        <end position="461"/>
    </location>
</feature>
<dbReference type="PANTHER" id="PTHR30250:SF11">
    <property type="entry name" value="O-ANTIGEN TRANSPORTER-RELATED"/>
    <property type="match status" value="1"/>
</dbReference>
<evidence type="ECO:0000256" key="2">
    <source>
        <dbReference type="ARBA" id="ARBA00022475"/>
    </source>
</evidence>
<evidence type="ECO:0000313" key="7">
    <source>
        <dbReference type="EMBL" id="OAQ42051.1"/>
    </source>
</evidence>
<proteinExistence type="predicted"/>
<keyword evidence="8" id="KW-1185">Reference proteome</keyword>